<evidence type="ECO:0000256" key="1">
    <source>
        <dbReference type="SAM" id="MobiDB-lite"/>
    </source>
</evidence>
<dbReference type="GO" id="GO:0032760">
    <property type="term" value="P:positive regulation of tumor necrosis factor production"/>
    <property type="evidence" value="ECO:0007669"/>
    <property type="project" value="TreeGrafter"/>
</dbReference>
<dbReference type="InterPro" id="IPR017279">
    <property type="entry name" value="Tol-interleuk_rcpt_adapt_Tirap"/>
</dbReference>
<dbReference type="GO" id="GO:2000343">
    <property type="term" value="P:positive regulation of chemokine (C-X-C motif) ligand 2 production"/>
    <property type="evidence" value="ECO:0007669"/>
    <property type="project" value="TreeGrafter"/>
</dbReference>
<dbReference type="GO" id="GO:0034142">
    <property type="term" value="P:toll-like receptor 4 signaling pathway"/>
    <property type="evidence" value="ECO:0007669"/>
    <property type="project" value="TreeGrafter"/>
</dbReference>
<dbReference type="Ensembl" id="ENSOSUT00000021314.1">
    <property type="protein sequence ID" value="ENSOSUP00000020665.1"/>
    <property type="gene ID" value="ENSOSUG00000014413.1"/>
</dbReference>
<reference evidence="2" key="1">
    <citation type="submission" date="2025-08" db="UniProtKB">
        <authorList>
            <consortium name="Ensembl"/>
        </authorList>
    </citation>
    <scope>IDENTIFICATION</scope>
</reference>
<feature type="compositionally biased region" description="Low complexity" evidence="1">
    <location>
        <begin position="33"/>
        <end position="65"/>
    </location>
</feature>
<feature type="region of interest" description="Disordered" evidence="1">
    <location>
        <begin position="27"/>
        <end position="65"/>
    </location>
</feature>
<keyword evidence="3" id="KW-1185">Reference proteome</keyword>
<reference evidence="2" key="2">
    <citation type="submission" date="2025-09" db="UniProtKB">
        <authorList>
            <consortium name="Ensembl"/>
        </authorList>
    </citation>
    <scope>IDENTIFICATION</scope>
</reference>
<dbReference type="AlphaFoldDB" id="A0A8C8BPB9"/>
<dbReference type="GO" id="GO:0035663">
    <property type="term" value="F:Toll-like receptor 2 binding"/>
    <property type="evidence" value="ECO:0007669"/>
    <property type="project" value="TreeGrafter"/>
</dbReference>
<dbReference type="InterPro" id="IPR035897">
    <property type="entry name" value="Toll_tir_struct_dom_sf"/>
</dbReference>
<dbReference type="SUPFAM" id="SSF52200">
    <property type="entry name" value="Toll/Interleukin receptor TIR domain"/>
    <property type="match status" value="1"/>
</dbReference>
<evidence type="ECO:0000313" key="2">
    <source>
        <dbReference type="Ensembl" id="ENSOSUP00000020665.1"/>
    </source>
</evidence>
<dbReference type="GO" id="GO:0005737">
    <property type="term" value="C:cytoplasm"/>
    <property type="evidence" value="ECO:0007669"/>
    <property type="project" value="TreeGrafter"/>
</dbReference>
<dbReference type="Proteomes" id="UP000694552">
    <property type="component" value="Unplaced"/>
</dbReference>
<name>A0A8C8BPB9_9STRI</name>
<dbReference type="Gene3D" id="3.40.50.10140">
    <property type="entry name" value="Toll/interleukin-1 receptor homology (TIR) domain"/>
    <property type="match status" value="1"/>
</dbReference>
<organism evidence="2 3">
    <name type="scientific">Otus sunia</name>
    <name type="common">Oriental scops-owl</name>
    <dbReference type="NCBI Taxonomy" id="257818"/>
    <lineage>
        <taxon>Eukaryota</taxon>
        <taxon>Metazoa</taxon>
        <taxon>Chordata</taxon>
        <taxon>Craniata</taxon>
        <taxon>Vertebrata</taxon>
        <taxon>Euteleostomi</taxon>
        <taxon>Archelosauria</taxon>
        <taxon>Archosauria</taxon>
        <taxon>Dinosauria</taxon>
        <taxon>Saurischia</taxon>
        <taxon>Theropoda</taxon>
        <taxon>Coelurosauria</taxon>
        <taxon>Aves</taxon>
        <taxon>Neognathae</taxon>
        <taxon>Neoaves</taxon>
        <taxon>Telluraves</taxon>
        <taxon>Strigiformes</taxon>
        <taxon>Strigidae</taxon>
        <taxon>Otus</taxon>
    </lineage>
</organism>
<evidence type="ECO:0000313" key="3">
    <source>
        <dbReference type="Proteomes" id="UP000694552"/>
    </source>
</evidence>
<accession>A0A8C8BPB9</accession>
<dbReference type="PANTHER" id="PTHR22662">
    <property type="entry name" value="TIRAP"/>
    <property type="match status" value="1"/>
</dbReference>
<evidence type="ECO:0008006" key="4">
    <source>
        <dbReference type="Google" id="ProtNLM"/>
    </source>
</evidence>
<dbReference type="GO" id="GO:0035662">
    <property type="term" value="F:Toll-like receptor 4 binding"/>
    <property type="evidence" value="ECO:0007669"/>
    <property type="project" value="TreeGrafter"/>
</dbReference>
<sequence>VPSFPGIPSPLKHTHKLLAVMQRLLHKPKRSSAESSLNTSRSASSSPSSSSSSATSSNSSSETSLARSVRLSPVSLSVINASGSARWDKSYDVCICHSEADLELVEELVSYLEGQPESFRCFLQLRDAPGLVPPQGCGPALLDSTNRGPRLAFPARCCPNPVKRGAGGGCSRRQQRAGNLISSLRLFLLSIAVAFGPESWFFMFDEQSGVELQGGCELWGCK</sequence>
<dbReference type="GO" id="GO:0005886">
    <property type="term" value="C:plasma membrane"/>
    <property type="evidence" value="ECO:0007669"/>
    <property type="project" value="TreeGrafter"/>
</dbReference>
<protein>
    <recommendedName>
        <fullName evidence="4">TIR domain-containing protein</fullName>
    </recommendedName>
</protein>
<dbReference type="PANTHER" id="PTHR22662:SF0">
    <property type="entry name" value="TOLL_INTERLEUKIN-1 RECEPTOR DOMAIN-CONTAINING ADAPTER PROTEIN"/>
    <property type="match status" value="1"/>
</dbReference>
<proteinExistence type="predicted"/>
<dbReference type="GO" id="GO:0043123">
    <property type="term" value="P:positive regulation of canonical NF-kappaB signal transduction"/>
    <property type="evidence" value="ECO:0007669"/>
    <property type="project" value="TreeGrafter"/>
</dbReference>